<feature type="transmembrane region" description="Helical" evidence="5">
    <location>
        <begin position="48"/>
        <end position="70"/>
    </location>
</feature>
<dbReference type="Pfam" id="PF12537">
    <property type="entry name" value="GPHR_N"/>
    <property type="match status" value="1"/>
</dbReference>
<feature type="domain" description="Abscisic acid G-protein coupled receptor-like" evidence="6">
    <location>
        <begin position="339"/>
        <end position="509"/>
    </location>
</feature>
<dbReference type="InterPro" id="IPR025969">
    <property type="entry name" value="ABA_GPCR_dom"/>
</dbReference>
<evidence type="ECO:0000259" key="7">
    <source>
        <dbReference type="Pfam" id="PF12537"/>
    </source>
</evidence>
<evidence type="ECO:0000259" key="6">
    <source>
        <dbReference type="Pfam" id="PF12430"/>
    </source>
</evidence>
<accession>A0A6V3J3K6</accession>
<sequence>MDVYEEIVPYNATPEINGTATGEIGINLAMERAISDIITYPEHSYPRILADGCMVFFTMLWFFTAAWFFFNKIFEDYEVHNKLVQVIWSVTFAISCNMFELIMFEIFNILDLNSRWLIWKIDLYCMMALLIVIIPFYMSFLFLRNYTTYHAQTLACSFVLFFVFLVLFYKIGDPFPIVVHEHTRSHTWLALEHGLSRVGVIGVSTFGVLSGVGAVYGPYIHVSYFLRSIDTGEVLTLKRRLLQTMERILMRKKRLALAKLELKRVRGYRYSENSTTLSRILGSVGLGSLVSINDGLTETRVLINDINNLTNELNMLDNVREELYLEMNDLISGQHKIARSRTCKGRIRNLAGYILSCYCLIKIVIATVNVAFRRVRKTDPISKIIALILKYVVNLDEGVVHFWSQHASFILVGIIVATQMRGFLINLVRLFHSWSSVHTSNFIIALSSEIMGMYFVSSVLLIRMNLPMEYRRIITDVLGDLEFHFYYHWNDLIFLISALVTISFLALSRYSVTQSKYVSKYNAP</sequence>
<evidence type="ECO:0000256" key="5">
    <source>
        <dbReference type="SAM" id="Phobius"/>
    </source>
</evidence>
<evidence type="ECO:0000256" key="1">
    <source>
        <dbReference type="ARBA" id="ARBA00004141"/>
    </source>
</evidence>
<proteinExistence type="predicted"/>
<evidence type="ECO:0008006" key="10">
    <source>
        <dbReference type="Google" id="ProtNLM"/>
    </source>
</evidence>
<dbReference type="GO" id="GO:0016020">
    <property type="term" value="C:membrane"/>
    <property type="evidence" value="ECO:0007669"/>
    <property type="project" value="UniProtKB-SubCell"/>
</dbReference>
<evidence type="ECO:0000256" key="4">
    <source>
        <dbReference type="ARBA" id="ARBA00023136"/>
    </source>
</evidence>
<feature type="transmembrane region" description="Helical" evidence="5">
    <location>
        <begin position="350"/>
        <end position="372"/>
    </location>
</feature>
<feature type="transmembrane region" description="Helical" evidence="5">
    <location>
        <begin position="443"/>
        <end position="466"/>
    </location>
</feature>
<dbReference type="EMBL" id="HBIV01003333">
    <property type="protein sequence ID" value="CAE0647169.1"/>
    <property type="molecule type" value="Transcribed_RNA"/>
</dbReference>
<feature type="transmembrane region" description="Helical" evidence="5">
    <location>
        <begin position="149"/>
        <end position="169"/>
    </location>
</feature>
<organism evidence="8">
    <name type="scientific">Lotharella globosa</name>
    <dbReference type="NCBI Taxonomy" id="91324"/>
    <lineage>
        <taxon>Eukaryota</taxon>
        <taxon>Sar</taxon>
        <taxon>Rhizaria</taxon>
        <taxon>Cercozoa</taxon>
        <taxon>Chlorarachniophyceae</taxon>
        <taxon>Lotharella</taxon>
    </lineage>
</organism>
<feature type="domain" description="Golgi pH regulator conserved" evidence="7">
    <location>
        <begin position="191"/>
        <end position="255"/>
    </location>
</feature>
<dbReference type="EMBL" id="HBIV01003334">
    <property type="protein sequence ID" value="CAE0647171.1"/>
    <property type="molecule type" value="Transcribed_RNA"/>
</dbReference>
<keyword evidence="2 5" id="KW-0812">Transmembrane</keyword>
<gene>
    <name evidence="8" type="ORF">LGLO00237_LOCUS2270</name>
    <name evidence="9" type="ORF">LGLO00237_LOCUS2271</name>
</gene>
<feature type="transmembrane region" description="Helical" evidence="5">
    <location>
        <begin position="409"/>
        <end position="431"/>
    </location>
</feature>
<dbReference type="AlphaFoldDB" id="A0A6V3J3K6"/>
<evidence type="ECO:0000313" key="9">
    <source>
        <dbReference type="EMBL" id="CAE0647171.1"/>
    </source>
</evidence>
<dbReference type="PANTHER" id="PTHR15948">
    <property type="entry name" value="G-PROTEIN COUPLED RECEPTOR 89-RELATED"/>
    <property type="match status" value="1"/>
</dbReference>
<dbReference type="Pfam" id="PF12430">
    <property type="entry name" value="ABA_GPCR"/>
    <property type="match status" value="1"/>
</dbReference>
<feature type="transmembrane region" description="Helical" evidence="5">
    <location>
        <begin position="121"/>
        <end position="143"/>
    </location>
</feature>
<feature type="transmembrane region" description="Helical" evidence="5">
    <location>
        <begin position="486"/>
        <end position="507"/>
    </location>
</feature>
<name>A0A6V3J3K6_9EUKA</name>
<dbReference type="InterPro" id="IPR022535">
    <property type="entry name" value="Golgi_pH-regulator_cons_dom"/>
</dbReference>
<keyword evidence="3 5" id="KW-1133">Transmembrane helix</keyword>
<evidence type="ECO:0000313" key="8">
    <source>
        <dbReference type="EMBL" id="CAE0647169.1"/>
    </source>
</evidence>
<protein>
    <recommendedName>
        <fullName evidence="10">Abscisic acid G-protein coupled receptor-like domain-containing protein</fullName>
    </recommendedName>
</protein>
<reference evidence="8" key="1">
    <citation type="submission" date="2021-01" db="EMBL/GenBank/DDBJ databases">
        <authorList>
            <person name="Corre E."/>
            <person name="Pelletier E."/>
            <person name="Niang G."/>
            <person name="Scheremetjew M."/>
            <person name="Finn R."/>
            <person name="Kale V."/>
            <person name="Holt S."/>
            <person name="Cochrane G."/>
            <person name="Meng A."/>
            <person name="Brown T."/>
            <person name="Cohen L."/>
        </authorList>
    </citation>
    <scope>NUCLEOTIDE SEQUENCE</scope>
    <source>
        <strain evidence="8">CCCM811</strain>
    </source>
</reference>
<feature type="transmembrane region" description="Helical" evidence="5">
    <location>
        <begin position="198"/>
        <end position="219"/>
    </location>
</feature>
<dbReference type="InterPro" id="IPR015672">
    <property type="entry name" value="GPHR/GTG"/>
</dbReference>
<comment type="subcellular location">
    <subcellularLocation>
        <location evidence="1">Membrane</location>
        <topology evidence="1">Multi-pass membrane protein</topology>
    </subcellularLocation>
</comment>
<evidence type="ECO:0000256" key="3">
    <source>
        <dbReference type="ARBA" id="ARBA00022989"/>
    </source>
</evidence>
<feature type="transmembrane region" description="Helical" evidence="5">
    <location>
        <begin position="86"/>
        <end position="109"/>
    </location>
</feature>
<evidence type="ECO:0000256" key="2">
    <source>
        <dbReference type="ARBA" id="ARBA00022692"/>
    </source>
</evidence>
<dbReference type="PANTHER" id="PTHR15948:SF0">
    <property type="entry name" value="GOLGI PH REGULATOR A-RELATED"/>
    <property type="match status" value="1"/>
</dbReference>
<keyword evidence="4 5" id="KW-0472">Membrane</keyword>